<evidence type="ECO:0000256" key="1">
    <source>
        <dbReference type="ARBA" id="ARBA00006360"/>
    </source>
</evidence>
<evidence type="ECO:0000256" key="6">
    <source>
        <dbReference type="ARBA" id="ARBA00022833"/>
    </source>
</evidence>
<keyword evidence="7" id="KW-0067">ATP-binding</keyword>
<evidence type="ECO:0000256" key="2">
    <source>
        <dbReference type="ARBA" id="ARBA00022679"/>
    </source>
</evidence>
<evidence type="ECO:0000259" key="9">
    <source>
        <dbReference type="Pfam" id="PF22608"/>
    </source>
</evidence>
<evidence type="ECO:0000259" key="8">
    <source>
        <dbReference type="Pfam" id="PF12169"/>
    </source>
</evidence>
<dbReference type="Gene3D" id="1.20.272.10">
    <property type="match status" value="1"/>
</dbReference>
<feature type="domain" description="DNA polymerase III gamma subunit" evidence="8">
    <location>
        <begin position="70"/>
        <end position="200"/>
    </location>
</feature>
<dbReference type="AlphaFoldDB" id="X1F2Z2"/>
<dbReference type="Pfam" id="PF12169">
    <property type="entry name" value="DNA_pol3_gamma3"/>
    <property type="match status" value="1"/>
</dbReference>
<dbReference type="CDD" id="cd18137">
    <property type="entry name" value="HLD_clamp_pol_III_gamma_tau"/>
    <property type="match status" value="1"/>
</dbReference>
<dbReference type="GO" id="GO:0046872">
    <property type="term" value="F:metal ion binding"/>
    <property type="evidence" value="ECO:0007669"/>
    <property type="project" value="UniProtKB-KW"/>
</dbReference>
<sequence>MTSRCQRHEFRRISIDEIIAQLKKMAQSEGIQASDESLELIARQATGSMRDAISLLDQLASTGKEITLGMAQDVLGTATSQSVLGLMDAVISKEAPAGFDQIHTTLDAGGDPRQFARQIVDYLRGLLLMNMGNKEQSKDTADVKLQMEKHADQLSVDKLLDLIRVFNHAAYEARASWQPALPLEMAFLEAIETTSAPVQIKEAPT</sequence>
<protein>
    <submittedName>
        <fullName evidence="10">Uncharacterized protein</fullName>
    </submittedName>
</protein>
<name>X1F2Z2_9ZZZZ</name>
<reference evidence="10" key="1">
    <citation type="journal article" date="2014" name="Front. Microbiol.">
        <title>High frequency of phylogenetically diverse reductive dehalogenase-homologous genes in deep subseafloor sedimentary metagenomes.</title>
        <authorList>
            <person name="Kawai M."/>
            <person name="Futagami T."/>
            <person name="Toyoda A."/>
            <person name="Takaki Y."/>
            <person name="Nishi S."/>
            <person name="Hori S."/>
            <person name="Arai W."/>
            <person name="Tsubouchi T."/>
            <person name="Morono Y."/>
            <person name="Uchiyama I."/>
            <person name="Ito T."/>
            <person name="Fujiyama A."/>
            <person name="Inagaki F."/>
            <person name="Takami H."/>
        </authorList>
    </citation>
    <scope>NUCLEOTIDE SEQUENCE</scope>
    <source>
        <strain evidence="10">Expedition CK06-06</strain>
    </source>
</reference>
<dbReference type="InterPro" id="IPR050238">
    <property type="entry name" value="DNA_Rep/Repair_Clamp_Loader"/>
</dbReference>
<dbReference type="FunFam" id="1.10.8.60:FF:000013">
    <property type="entry name" value="DNA polymerase III subunit gamma/tau"/>
    <property type="match status" value="1"/>
</dbReference>
<dbReference type="InterPro" id="IPR022754">
    <property type="entry name" value="DNA_pol_III_gamma-3"/>
</dbReference>
<dbReference type="SUPFAM" id="SSF48019">
    <property type="entry name" value="post-AAA+ oligomerization domain-like"/>
    <property type="match status" value="1"/>
</dbReference>
<evidence type="ECO:0000256" key="3">
    <source>
        <dbReference type="ARBA" id="ARBA00022695"/>
    </source>
</evidence>
<dbReference type="SUPFAM" id="SSF52540">
    <property type="entry name" value="P-loop containing nucleoside triphosphate hydrolases"/>
    <property type="match status" value="1"/>
</dbReference>
<dbReference type="InterPro" id="IPR008921">
    <property type="entry name" value="DNA_pol3_clamp-load_cplx_C"/>
</dbReference>
<evidence type="ECO:0000256" key="7">
    <source>
        <dbReference type="ARBA" id="ARBA00022840"/>
    </source>
</evidence>
<dbReference type="PANTHER" id="PTHR11669:SF0">
    <property type="entry name" value="PROTEIN STICHEL-LIKE 2"/>
    <property type="match status" value="1"/>
</dbReference>
<dbReference type="EMBL" id="BART01030194">
    <property type="protein sequence ID" value="GAH15173.1"/>
    <property type="molecule type" value="Genomic_DNA"/>
</dbReference>
<comment type="caution">
    <text evidence="10">The sequence shown here is derived from an EMBL/GenBank/DDBJ whole genome shotgun (WGS) entry which is preliminary data.</text>
</comment>
<dbReference type="GO" id="GO:0005524">
    <property type="term" value="F:ATP binding"/>
    <property type="evidence" value="ECO:0007669"/>
    <property type="project" value="UniProtKB-KW"/>
</dbReference>
<proteinExistence type="inferred from homology"/>
<keyword evidence="6" id="KW-0862">Zinc</keyword>
<keyword evidence="4" id="KW-0479">Metal-binding</keyword>
<dbReference type="PANTHER" id="PTHR11669">
    <property type="entry name" value="REPLICATION FACTOR C / DNA POLYMERASE III GAMMA-TAU SUBUNIT"/>
    <property type="match status" value="1"/>
</dbReference>
<keyword evidence="2" id="KW-0808">Transferase</keyword>
<dbReference type="InterPro" id="IPR027417">
    <property type="entry name" value="P-loop_NTPase"/>
</dbReference>
<dbReference type="GO" id="GO:0003677">
    <property type="term" value="F:DNA binding"/>
    <property type="evidence" value="ECO:0007669"/>
    <property type="project" value="InterPro"/>
</dbReference>
<comment type="similarity">
    <text evidence="1">Belongs to the DnaX/STICHEL family.</text>
</comment>
<gene>
    <name evidence="10" type="ORF">S01H4_52784</name>
</gene>
<evidence type="ECO:0000256" key="4">
    <source>
        <dbReference type="ARBA" id="ARBA00022723"/>
    </source>
</evidence>
<dbReference type="GO" id="GO:0003887">
    <property type="term" value="F:DNA-directed DNA polymerase activity"/>
    <property type="evidence" value="ECO:0007669"/>
    <property type="project" value="InterPro"/>
</dbReference>
<keyword evidence="5" id="KW-0547">Nucleotide-binding</keyword>
<keyword evidence="3" id="KW-0548">Nucleotidyltransferase</keyword>
<dbReference type="InterPro" id="IPR045085">
    <property type="entry name" value="HLD_clamp_pol_III_gamma_tau"/>
</dbReference>
<dbReference type="Pfam" id="PF22608">
    <property type="entry name" value="DNAX_ATPase_lid"/>
    <property type="match status" value="1"/>
</dbReference>
<accession>X1F2Z2</accession>
<feature type="domain" description="DNA polymerase III subunit gamma/tau helical lid" evidence="9">
    <location>
        <begin position="18"/>
        <end position="63"/>
    </location>
</feature>
<evidence type="ECO:0000256" key="5">
    <source>
        <dbReference type="ARBA" id="ARBA00022741"/>
    </source>
</evidence>
<dbReference type="Gene3D" id="1.10.8.60">
    <property type="match status" value="1"/>
</dbReference>
<evidence type="ECO:0000313" key="10">
    <source>
        <dbReference type="EMBL" id="GAH15173.1"/>
    </source>
</evidence>
<organism evidence="10">
    <name type="scientific">marine sediment metagenome</name>
    <dbReference type="NCBI Taxonomy" id="412755"/>
    <lineage>
        <taxon>unclassified sequences</taxon>
        <taxon>metagenomes</taxon>
        <taxon>ecological metagenomes</taxon>
    </lineage>
</organism>
<feature type="non-terminal residue" evidence="10">
    <location>
        <position position="205"/>
    </location>
</feature>
<dbReference type="GO" id="GO:0006261">
    <property type="term" value="P:DNA-templated DNA replication"/>
    <property type="evidence" value="ECO:0007669"/>
    <property type="project" value="TreeGrafter"/>
</dbReference>